<evidence type="ECO:0000256" key="1">
    <source>
        <dbReference type="SAM" id="MobiDB-lite"/>
    </source>
</evidence>
<evidence type="ECO:0000313" key="2">
    <source>
        <dbReference type="EMBL" id="KAK7710500.1"/>
    </source>
</evidence>
<feature type="non-terminal residue" evidence="2">
    <location>
        <position position="111"/>
    </location>
</feature>
<keyword evidence="3" id="KW-1185">Reference proteome</keyword>
<sequence length="111" mass="12906">MDQDFVPQHDQSQFYHPKAERAEAKKAKYWLKNRGPTYPPKNRFQPPLTDKANLGDKDAHSYDGDEFCPKLLPVDRQEFRGCKTRDVDRQAKAWNKQVYLGLIPGEEDVDA</sequence>
<evidence type="ECO:0000313" key="3">
    <source>
        <dbReference type="Proteomes" id="UP001430848"/>
    </source>
</evidence>
<gene>
    <name evidence="2" type="ORF">SLS63_012994</name>
</gene>
<comment type="caution">
    <text evidence="2">The sequence shown here is derived from an EMBL/GenBank/DDBJ whole genome shotgun (WGS) entry which is preliminary data.</text>
</comment>
<proteinExistence type="predicted"/>
<organism evidence="2 3">
    <name type="scientific">Diaporthe eres</name>
    <name type="common">Phomopsis oblonga</name>
    <dbReference type="NCBI Taxonomy" id="83184"/>
    <lineage>
        <taxon>Eukaryota</taxon>
        <taxon>Fungi</taxon>
        <taxon>Dikarya</taxon>
        <taxon>Ascomycota</taxon>
        <taxon>Pezizomycotina</taxon>
        <taxon>Sordariomycetes</taxon>
        <taxon>Sordariomycetidae</taxon>
        <taxon>Diaporthales</taxon>
        <taxon>Diaporthaceae</taxon>
        <taxon>Diaporthe</taxon>
        <taxon>Diaporthe eres species complex</taxon>
    </lineage>
</organism>
<name>A0ABR1NPS8_DIAER</name>
<reference evidence="2 3" key="1">
    <citation type="submission" date="2024-02" db="EMBL/GenBank/DDBJ databases">
        <title>De novo assembly and annotation of 12 fungi associated with fruit tree decline syndrome in Ontario, Canada.</title>
        <authorList>
            <person name="Sulman M."/>
            <person name="Ellouze W."/>
            <person name="Ilyukhin E."/>
        </authorList>
    </citation>
    <scope>NUCLEOTIDE SEQUENCE [LARGE SCALE GENOMIC DNA]</scope>
    <source>
        <strain evidence="2 3">M169</strain>
    </source>
</reference>
<accession>A0ABR1NPS8</accession>
<feature type="region of interest" description="Disordered" evidence="1">
    <location>
        <begin position="33"/>
        <end position="57"/>
    </location>
</feature>
<protein>
    <submittedName>
        <fullName evidence="2">Uncharacterized protein</fullName>
    </submittedName>
</protein>
<dbReference type="Proteomes" id="UP001430848">
    <property type="component" value="Unassembled WGS sequence"/>
</dbReference>
<dbReference type="EMBL" id="JAKNSF020000158">
    <property type="protein sequence ID" value="KAK7710500.1"/>
    <property type="molecule type" value="Genomic_DNA"/>
</dbReference>